<evidence type="ECO:0000313" key="2">
    <source>
        <dbReference type="Proteomes" id="UP000694861"/>
    </source>
</evidence>
<keyword evidence="2" id="KW-1185">Reference proteome</keyword>
<dbReference type="RefSeq" id="XP_008243599.1">
    <property type="nucleotide sequence ID" value="XM_008245377.1"/>
</dbReference>
<protein>
    <submittedName>
        <fullName evidence="3">Uncharacterized protein RP471</fullName>
    </submittedName>
</protein>
<dbReference type="Pfam" id="PF02129">
    <property type="entry name" value="Peptidase_S15"/>
    <property type="match status" value="1"/>
</dbReference>
<dbReference type="SUPFAM" id="SSF53474">
    <property type="entry name" value="alpha/beta-Hydrolases"/>
    <property type="match status" value="1"/>
</dbReference>
<dbReference type="Gene3D" id="3.40.50.1820">
    <property type="entry name" value="alpha/beta hydrolase"/>
    <property type="match status" value="1"/>
</dbReference>
<accession>A0ABM0PS11</accession>
<evidence type="ECO:0000259" key="1">
    <source>
        <dbReference type="Pfam" id="PF02129"/>
    </source>
</evidence>
<reference evidence="2" key="1">
    <citation type="journal article" date="2012" name="Nat. Commun.">
        <title>The genome of Prunus mume.</title>
        <authorList>
            <person name="Zhang Q."/>
            <person name="Chen W."/>
            <person name="Sun L."/>
            <person name="Zhao F."/>
            <person name="Huang B."/>
            <person name="Yang W."/>
            <person name="Tao Y."/>
            <person name="Wang J."/>
            <person name="Yuan Z."/>
            <person name="Fan G."/>
            <person name="Xing Z."/>
            <person name="Han C."/>
            <person name="Pan H."/>
            <person name="Zhong X."/>
            <person name="Shi W."/>
            <person name="Liang X."/>
            <person name="Du D."/>
            <person name="Sun F."/>
            <person name="Xu Z."/>
            <person name="Hao R."/>
            <person name="Lv T."/>
            <person name="Lv Y."/>
            <person name="Zheng Z."/>
            <person name="Sun M."/>
            <person name="Luo L."/>
            <person name="Cai M."/>
            <person name="Gao Y."/>
            <person name="Wang J."/>
            <person name="Yin Y."/>
            <person name="Xu X."/>
            <person name="Cheng T."/>
            <person name="Wang J."/>
        </authorList>
    </citation>
    <scope>NUCLEOTIDE SEQUENCE [LARGE SCALE GENOMIC DNA]</scope>
</reference>
<dbReference type="Proteomes" id="UP000694861">
    <property type="component" value="Unplaced"/>
</dbReference>
<proteinExistence type="predicted"/>
<reference evidence="3" key="2">
    <citation type="submission" date="2025-08" db="UniProtKB">
        <authorList>
            <consortium name="RefSeq"/>
        </authorList>
    </citation>
    <scope>IDENTIFICATION</scope>
</reference>
<dbReference type="InterPro" id="IPR000383">
    <property type="entry name" value="Xaa-Pro-like_dom"/>
</dbReference>
<feature type="domain" description="Xaa-Pro dipeptidyl-peptidase-like" evidence="1">
    <location>
        <begin position="72"/>
        <end position="175"/>
    </location>
</feature>
<name>A0ABM0PS11_PRUMU</name>
<organism evidence="2 3">
    <name type="scientific">Prunus mume</name>
    <name type="common">Japanese apricot</name>
    <name type="synonym">Armeniaca mume</name>
    <dbReference type="NCBI Taxonomy" id="102107"/>
    <lineage>
        <taxon>Eukaryota</taxon>
        <taxon>Viridiplantae</taxon>
        <taxon>Streptophyta</taxon>
        <taxon>Embryophyta</taxon>
        <taxon>Tracheophyta</taxon>
        <taxon>Spermatophyta</taxon>
        <taxon>Magnoliopsida</taxon>
        <taxon>eudicotyledons</taxon>
        <taxon>Gunneridae</taxon>
        <taxon>Pentapetalae</taxon>
        <taxon>rosids</taxon>
        <taxon>fabids</taxon>
        <taxon>Rosales</taxon>
        <taxon>Rosaceae</taxon>
        <taxon>Amygdaloideae</taxon>
        <taxon>Amygdaleae</taxon>
        <taxon>Prunus</taxon>
    </lineage>
</organism>
<dbReference type="InterPro" id="IPR029058">
    <property type="entry name" value="AB_hydrolase_fold"/>
</dbReference>
<dbReference type="PANTHER" id="PTHR42103">
    <property type="entry name" value="ALPHA/BETA-HYDROLASES SUPERFAMILY PROTEIN"/>
    <property type="match status" value="1"/>
</dbReference>
<gene>
    <name evidence="3" type="primary">LOC103341822</name>
</gene>
<dbReference type="PANTHER" id="PTHR42103:SF2">
    <property type="entry name" value="AB HYDROLASE-1 DOMAIN-CONTAINING PROTEIN"/>
    <property type="match status" value="1"/>
</dbReference>
<evidence type="ECO:0000313" key="3">
    <source>
        <dbReference type="RefSeq" id="XP_008243599.1"/>
    </source>
</evidence>
<sequence length="280" mass="30042">MHIPIPCVGPVFSFTKQTLASPTTSIRCCPTNLSISIFLKNCHFLDPSCFLARCLSLMSNCTVETCTVETSDGVKLSTRLFKPREEINKGNPVAVLVHPYSVLGGCQGLLRGIAAGLADRGYKAVTFDMRGVGRSTGRASLTGFAEIKDVIAVCKWVCENLSADRILLVGSSAGAPIAGSAVDQIEQVVGYVSLGYPFGMIASILFGRHHKAVLQSPKPKFFIMGTKDGFTSVQQLKNKLSSAAGHIETHLIEGVSHFQMEGPAYDAQMVNLILEFIASL</sequence>
<dbReference type="GeneID" id="103341822"/>